<proteinExistence type="predicted"/>
<feature type="region of interest" description="Disordered" evidence="1">
    <location>
        <begin position="1"/>
        <end position="87"/>
    </location>
</feature>
<sequence length="87" mass="8534">AVPPLRRQAAAWAGKGGGDPGRRSKGAGRARGSIVRRGECAARSRHGGDAAAAGTGGGGLHGEESGEREYQEDAGSGRGSGRGVPAV</sequence>
<accession>A0A9X9LJB8</accession>
<feature type="compositionally biased region" description="Gly residues" evidence="1">
    <location>
        <begin position="76"/>
        <end position="87"/>
    </location>
</feature>
<organism evidence="2 3">
    <name type="scientific">Gulo gulo</name>
    <name type="common">Wolverine</name>
    <name type="synonym">Gluton</name>
    <dbReference type="NCBI Taxonomy" id="48420"/>
    <lineage>
        <taxon>Eukaryota</taxon>
        <taxon>Metazoa</taxon>
        <taxon>Chordata</taxon>
        <taxon>Craniata</taxon>
        <taxon>Vertebrata</taxon>
        <taxon>Euteleostomi</taxon>
        <taxon>Mammalia</taxon>
        <taxon>Eutheria</taxon>
        <taxon>Laurasiatheria</taxon>
        <taxon>Carnivora</taxon>
        <taxon>Caniformia</taxon>
        <taxon>Musteloidea</taxon>
        <taxon>Mustelidae</taxon>
        <taxon>Guloninae</taxon>
        <taxon>Gulo</taxon>
    </lineage>
</organism>
<name>A0A9X9LJB8_GULGU</name>
<evidence type="ECO:0000313" key="2">
    <source>
        <dbReference type="EMBL" id="VCW69538.1"/>
    </source>
</evidence>
<evidence type="ECO:0000256" key="1">
    <source>
        <dbReference type="SAM" id="MobiDB-lite"/>
    </source>
</evidence>
<gene>
    <name evidence="2" type="ORF">BN2614_LOCUS5</name>
</gene>
<protein>
    <submittedName>
        <fullName evidence="2">Uncharacterized protein</fullName>
    </submittedName>
</protein>
<feature type="non-terminal residue" evidence="2">
    <location>
        <position position="87"/>
    </location>
</feature>
<reference evidence="2 3" key="1">
    <citation type="submission" date="2018-10" db="EMBL/GenBank/DDBJ databases">
        <authorList>
            <person name="Ekblom R."/>
            <person name="Jareborg N."/>
        </authorList>
    </citation>
    <scope>NUCLEOTIDE SEQUENCE [LARGE SCALE GENOMIC DNA]</scope>
    <source>
        <tissue evidence="2">Muscle</tissue>
    </source>
</reference>
<feature type="compositionally biased region" description="Basic and acidic residues" evidence="1">
    <location>
        <begin position="36"/>
        <end position="48"/>
    </location>
</feature>
<feature type="compositionally biased region" description="Basic and acidic residues" evidence="1">
    <location>
        <begin position="61"/>
        <end position="71"/>
    </location>
</feature>
<dbReference type="EMBL" id="CYRY02005091">
    <property type="protein sequence ID" value="VCW69538.1"/>
    <property type="molecule type" value="Genomic_DNA"/>
</dbReference>
<keyword evidence="3" id="KW-1185">Reference proteome</keyword>
<feature type="non-terminal residue" evidence="2">
    <location>
        <position position="1"/>
    </location>
</feature>
<dbReference type="Proteomes" id="UP000269945">
    <property type="component" value="Unassembled WGS sequence"/>
</dbReference>
<comment type="caution">
    <text evidence="2">The sequence shown here is derived from an EMBL/GenBank/DDBJ whole genome shotgun (WGS) entry which is preliminary data.</text>
</comment>
<dbReference type="AlphaFoldDB" id="A0A9X9LJB8"/>
<evidence type="ECO:0000313" key="3">
    <source>
        <dbReference type="Proteomes" id="UP000269945"/>
    </source>
</evidence>